<comment type="caution">
    <text evidence="4">The sequence shown here is derived from an EMBL/GenBank/DDBJ whole genome shotgun (WGS) entry which is preliminary data.</text>
</comment>
<accession>A0A7X1JCC3</accession>
<dbReference type="Proteomes" id="UP000584670">
    <property type="component" value="Unassembled WGS sequence"/>
</dbReference>
<organism evidence="4 5">
    <name type="scientific">Streptomyces cupreus</name>
    <dbReference type="NCBI Taxonomy" id="2759956"/>
    <lineage>
        <taxon>Bacteria</taxon>
        <taxon>Bacillati</taxon>
        <taxon>Actinomycetota</taxon>
        <taxon>Actinomycetes</taxon>
        <taxon>Kitasatosporales</taxon>
        <taxon>Streptomycetaceae</taxon>
        <taxon>Streptomyces</taxon>
    </lineage>
</organism>
<evidence type="ECO:0000313" key="5">
    <source>
        <dbReference type="Proteomes" id="UP000584670"/>
    </source>
</evidence>
<name>A0A7X1JCC3_9ACTN</name>
<dbReference type="RefSeq" id="WP_186288077.1">
    <property type="nucleotide sequence ID" value="NZ_JACMSF010000117.1"/>
</dbReference>
<evidence type="ECO:0000313" key="4">
    <source>
        <dbReference type="EMBL" id="MBC2908159.1"/>
    </source>
</evidence>
<feature type="chain" id="PRO_5030626368" evidence="3">
    <location>
        <begin position="21"/>
        <end position="168"/>
    </location>
</feature>
<keyword evidence="3" id="KW-0732">Signal</keyword>
<proteinExistence type="predicted"/>
<evidence type="ECO:0000256" key="3">
    <source>
        <dbReference type="SAM" id="SignalP"/>
    </source>
</evidence>
<keyword evidence="5" id="KW-1185">Reference proteome</keyword>
<feature type="transmembrane region" description="Helical" evidence="2">
    <location>
        <begin position="35"/>
        <end position="56"/>
    </location>
</feature>
<evidence type="ECO:0000256" key="1">
    <source>
        <dbReference type="SAM" id="MobiDB-lite"/>
    </source>
</evidence>
<keyword evidence="2" id="KW-0472">Membrane</keyword>
<dbReference type="EMBL" id="JACMSF010000117">
    <property type="protein sequence ID" value="MBC2908159.1"/>
    <property type="molecule type" value="Genomic_DNA"/>
</dbReference>
<reference evidence="4 5" key="1">
    <citation type="submission" date="2020-08" db="EMBL/GenBank/DDBJ databases">
        <title>Streptomyces sp. PSKA01 genome sequencing and assembly.</title>
        <authorList>
            <person name="Mandal S."/>
            <person name="Maiti P.K."/>
            <person name="Das P."/>
        </authorList>
    </citation>
    <scope>NUCLEOTIDE SEQUENCE [LARGE SCALE GENOMIC DNA]</scope>
    <source>
        <strain evidence="4 5">PSKA01</strain>
    </source>
</reference>
<dbReference type="AlphaFoldDB" id="A0A7X1JCC3"/>
<evidence type="ECO:0000256" key="2">
    <source>
        <dbReference type="SAM" id="Phobius"/>
    </source>
</evidence>
<protein>
    <submittedName>
        <fullName evidence="4">Uncharacterized protein</fullName>
    </submittedName>
</protein>
<feature type="region of interest" description="Disordered" evidence="1">
    <location>
        <begin position="140"/>
        <end position="168"/>
    </location>
</feature>
<sequence>MTAARLLLAASALIPTGATAPLTVPIRREDHRSKAMIPFLLLVSTLCLSTGCYIVYRMSSRDHATTTDTPAQEEAAFLATERTRFNKLVAGLDPQARRLRQDQRNMTDRHSINTITIDTLDALYAERDRLREQLDKAHHRYGSHNGRQDAHTAPRQATNLTSTWTPRT</sequence>
<keyword evidence="2" id="KW-1133">Transmembrane helix</keyword>
<keyword evidence="2" id="KW-0812">Transmembrane</keyword>
<feature type="compositionally biased region" description="Polar residues" evidence="1">
    <location>
        <begin position="155"/>
        <end position="168"/>
    </location>
</feature>
<feature type="signal peptide" evidence="3">
    <location>
        <begin position="1"/>
        <end position="20"/>
    </location>
</feature>
<gene>
    <name evidence="4" type="ORF">H4N64_43065</name>
</gene>